<proteinExistence type="predicted"/>
<reference evidence="3" key="2">
    <citation type="submission" date="2020-09" db="EMBL/GenBank/DDBJ databases">
        <authorList>
            <person name="Sun Q."/>
            <person name="Zhou Y."/>
        </authorList>
    </citation>
    <scope>NUCLEOTIDE SEQUENCE</scope>
    <source>
        <strain evidence="3">CGMCC 4.7299</strain>
    </source>
</reference>
<gene>
    <name evidence="3" type="ORF">GCM10012284_23820</name>
</gene>
<feature type="transmembrane region" description="Helical" evidence="1">
    <location>
        <begin position="12"/>
        <end position="30"/>
    </location>
</feature>
<feature type="transmembrane region" description="Helical" evidence="1">
    <location>
        <begin position="60"/>
        <end position="82"/>
    </location>
</feature>
<comment type="caution">
    <text evidence="3">The sequence shown here is derived from an EMBL/GenBank/DDBJ whole genome shotgun (WGS) entry which is preliminary data.</text>
</comment>
<evidence type="ECO:0000259" key="2">
    <source>
        <dbReference type="Pfam" id="PF13828"/>
    </source>
</evidence>
<dbReference type="RefSeq" id="WP_189079216.1">
    <property type="nucleotide sequence ID" value="NZ_BMMX01000007.1"/>
</dbReference>
<keyword evidence="1" id="KW-0812">Transmembrane</keyword>
<protein>
    <recommendedName>
        <fullName evidence="2">DUF4190 domain-containing protein</fullName>
    </recommendedName>
</protein>
<dbReference type="Proteomes" id="UP000656042">
    <property type="component" value="Unassembled WGS sequence"/>
</dbReference>
<evidence type="ECO:0000313" key="3">
    <source>
        <dbReference type="EMBL" id="GGK89003.1"/>
    </source>
</evidence>
<evidence type="ECO:0000313" key="4">
    <source>
        <dbReference type="Proteomes" id="UP000656042"/>
    </source>
</evidence>
<accession>A0A8J3BYI0</accession>
<name>A0A8J3BYI0_9ACTN</name>
<organism evidence="3 4">
    <name type="scientific">Mangrovihabitans endophyticus</name>
    <dbReference type="NCBI Taxonomy" id="1751298"/>
    <lineage>
        <taxon>Bacteria</taxon>
        <taxon>Bacillati</taxon>
        <taxon>Actinomycetota</taxon>
        <taxon>Actinomycetes</taxon>
        <taxon>Micromonosporales</taxon>
        <taxon>Micromonosporaceae</taxon>
        <taxon>Mangrovihabitans</taxon>
    </lineage>
</organism>
<feature type="transmembrane region" description="Helical" evidence="1">
    <location>
        <begin position="36"/>
        <end position="53"/>
    </location>
</feature>
<feature type="domain" description="DUF4190" evidence="2">
    <location>
        <begin position="15"/>
        <end position="79"/>
    </location>
</feature>
<dbReference type="AlphaFoldDB" id="A0A8J3BYI0"/>
<dbReference type="EMBL" id="BMMX01000007">
    <property type="protein sequence ID" value="GGK89003.1"/>
    <property type="molecule type" value="Genomic_DNA"/>
</dbReference>
<dbReference type="InterPro" id="IPR025241">
    <property type="entry name" value="DUF4190"/>
</dbReference>
<sequence>MTSGTAARQRTSRWAIASLVLGLAALFFFVLAPLGLPLAVLTIIVGGCSILDIRRNDTGGYGLAAAGILLGIIALGIIATTAP</sequence>
<evidence type="ECO:0000256" key="1">
    <source>
        <dbReference type="SAM" id="Phobius"/>
    </source>
</evidence>
<reference evidence="3" key="1">
    <citation type="journal article" date="2014" name="Int. J. Syst. Evol. Microbiol.">
        <title>Complete genome sequence of Corynebacterium casei LMG S-19264T (=DSM 44701T), isolated from a smear-ripened cheese.</title>
        <authorList>
            <consortium name="US DOE Joint Genome Institute (JGI-PGF)"/>
            <person name="Walter F."/>
            <person name="Albersmeier A."/>
            <person name="Kalinowski J."/>
            <person name="Ruckert C."/>
        </authorList>
    </citation>
    <scope>NUCLEOTIDE SEQUENCE</scope>
    <source>
        <strain evidence="3">CGMCC 4.7299</strain>
    </source>
</reference>
<dbReference type="Pfam" id="PF13828">
    <property type="entry name" value="DUF4190"/>
    <property type="match status" value="1"/>
</dbReference>
<keyword evidence="4" id="KW-1185">Reference proteome</keyword>
<keyword evidence="1" id="KW-1133">Transmembrane helix</keyword>
<keyword evidence="1" id="KW-0472">Membrane</keyword>